<protein>
    <submittedName>
        <fullName evidence="2">GRAS family transcription factor</fullName>
    </submittedName>
</protein>
<evidence type="ECO:0000256" key="1">
    <source>
        <dbReference type="SAM" id="MobiDB-lite"/>
    </source>
</evidence>
<organism evidence="2 3">
    <name type="scientific">Trifolium medium</name>
    <dbReference type="NCBI Taxonomy" id="97028"/>
    <lineage>
        <taxon>Eukaryota</taxon>
        <taxon>Viridiplantae</taxon>
        <taxon>Streptophyta</taxon>
        <taxon>Embryophyta</taxon>
        <taxon>Tracheophyta</taxon>
        <taxon>Spermatophyta</taxon>
        <taxon>Magnoliopsida</taxon>
        <taxon>eudicotyledons</taxon>
        <taxon>Gunneridae</taxon>
        <taxon>Pentapetalae</taxon>
        <taxon>rosids</taxon>
        <taxon>fabids</taxon>
        <taxon>Fabales</taxon>
        <taxon>Fabaceae</taxon>
        <taxon>Papilionoideae</taxon>
        <taxon>50 kb inversion clade</taxon>
        <taxon>NPAAA clade</taxon>
        <taxon>Hologalegina</taxon>
        <taxon>IRL clade</taxon>
        <taxon>Trifolieae</taxon>
        <taxon>Trifolium</taxon>
    </lineage>
</organism>
<name>A0A392S7Z1_9FABA</name>
<evidence type="ECO:0000313" key="2">
    <source>
        <dbReference type="EMBL" id="MCI44090.1"/>
    </source>
</evidence>
<accession>A0A392S7Z1</accession>
<comment type="caution">
    <text evidence="2">The sequence shown here is derived from an EMBL/GenBank/DDBJ whole genome shotgun (WGS) entry which is preliminary data.</text>
</comment>
<dbReference type="Proteomes" id="UP000265520">
    <property type="component" value="Unassembled WGS sequence"/>
</dbReference>
<keyword evidence="3" id="KW-1185">Reference proteome</keyword>
<proteinExistence type="predicted"/>
<evidence type="ECO:0000313" key="3">
    <source>
        <dbReference type="Proteomes" id="UP000265520"/>
    </source>
</evidence>
<sequence>MSVGSYSDKFEASIRLCPHYNSTEAEVSKCMKFEDGLRPEIKQFIAYHQIREFPKLVDACRIYEESSQARSNHYKAIHEKKHSGSNRGKPYDRKDQK</sequence>
<dbReference type="AlphaFoldDB" id="A0A392S7Z1"/>
<feature type="compositionally biased region" description="Basic residues" evidence="1">
    <location>
        <begin position="72"/>
        <end position="84"/>
    </location>
</feature>
<reference evidence="2 3" key="1">
    <citation type="journal article" date="2018" name="Front. Plant Sci.">
        <title>Red Clover (Trifolium pratense) and Zigzag Clover (T. medium) - A Picture of Genomic Similarities and Differences.</title>
        <authorList>
            <person name="Dluhosova J."/>
            <person name="Istvanek J."/>
            <person name="Nedelnik J."/>
            <person name="Repkova J."/>
        </authorList>
    </citation>
    <scope>NUCLEOTIDE SEQUENCE [LARGE SCALE GENOMIC DNA]</scope>
    <source>
        <strain evidence="3">cv. 10/8</strain>
        <tissue evidence="2">Leaf</tissue>
    </source>
</reference>
<feature type="region of interest" description="Disordered" evidence="1">
    <location>
        <begin position="68"/>
        <end position="97"/>
    </location>
</feature>
<dbReference type="EMBL" id="LXQA010325997">
    <property type="protein sequence ID" value="MCI44090.1"/>
    <property type="molecule type" value="Genomic_DNA"/>
</dbReference>
<feature type="non-terminal residue" evidence="2">
    <location>
        <position position="97"/>
    </location>
</feature>